<dbReference type="AlphaFoldDB" id="A0A6A4HB21"/>
<accession>A0A6A4HB21</accession>
<protein>
    <submittedName>
        <fullName evidence="1">Uncharacterized protein</fullName>
    </submittedName>
</protein>
<reference evidence="1" key="1">
    <citation type="journal article" date="2019" name="Environ. Microbiol.">
        <title>Fungal ecological strategies reflected in gene transcription - a case study of two litter decomposers.</title>
        <authorList>
            <person name="Barbi F."/>
            <person name="Kohler A."/>
            <person name="Barry K."/>
            <person name="Baskaran P."/>
            <person name="Daum C."/>
            <person name="Fauchery L."/>
            <person name="Ihrmark K."/>
            <person name="Kuo A."/>
            <person name="LaButti K."/>
            <person name="Lipzen A."/>
            <person name="Morin E."/>
            <person name="Grigoriev I.V."/>
            <person name="Henrissat B."/>
            <person name="Lindahl B."/>
            <person name="Martin F."/>
        </authorList>
    </citation>
    <scope>NUCLEOTIDE SEQUENCE</scope>
    <source>
        <strain evidence="1">JB14</strain>
    </source>
</reference>
<evidence type="ECO:0000313" key="2">
    <source>
        <dbReference type="Proteomes" id="UP000799118"/>
    </source>
</evidence>
<dbReference type="EMBL" id="ML769550">
    <property type="protein sequence ID" value="KAE9394427.1"/>
    <property type="molecule type" value="Genomic_DNA"/>
</dbReference>
<name>A0A6A4HB21_9AGAR</name>
<dbReference type="Proteomes" id="UP000799118">
    <property type="component" value="Unassembled WGS sequence"/>
</dbReference>
<dbReference type="OrthoDB" id="3024511at2759"/>
<gene>
    <name evidence="1" type="ORF">BT96DRAFT_827749</name>
</gene>
<keyword evidence="2" id="KW-1185">Reference proteome</keyword>
<evidence type="ECO:0000313" key="1">
    <source>
        <dbReference type="EMBL" id="KAE9394427.1"/>
    </source>
</evidence>
<proteinExistence type="predicted"/>
<sequence length="78" mass="8521">MTRIIPSGPSLSDATRRRITHATEEITAFFRGLSLPEKLAINFKIWNQNAARSAKTSEYLMGSTPNPGSPCASLITID</sequence>
<organism evidence="1 2">
    <name type="scientific">Gymnopus androsaceus JB14</name>
    <dbReference type="NCBI Taxonomy" id="1447944"/>
    <lineage>
        <taxon>Eukaryota</taxon>
        <taxon>Fungi</taxon>
        <taxon>Dikarya</taxon>
        <taxon>Basidiomycota</taxon>
        <taxon>Agaricomycotina</taxon>
        <taxon>Agaricomycetes</taxon>
        <taxon>Agaricomycetidae</taxon>
        <taxon>Agaricales</taxon>
        <taxon>Marasmiineae</taxon>
        <taxon>Omphalotaceae</taxon>
        <taxon>Gymnopus</taxon>
    </lineage>
</organism>